<dbReference type="GO" id="GO:0004725">
    <property type="term" value="F:protein tyrosine phosphatase activity"/>
    <property type="evidence" value="ECO:0007669"/>
    <property type="project" value="InterPro"/>
</dbReference>
<name>A0A8J3C4L3_9ACTN</name>
<evidence type="ECO:0000256" key="1">
    <source>
        <dbReference type="SAM" id="MobiDB-lite"/>
    </source>
</evidence>
<gene>
    <name evidence="3" type="ORF">GCM10012284_50380</name>
</gene>
<sequence length="150" mass="16804">MTEVWDDQTPGLCPLPTGRRIRGRGLRDPMPDGPPPTLGVYLTGRRPPRYGWETHWIRWPDFWLPTDSAAATATLRETWKRAAHERVEIACSGGKGRTGTALAVLAVLDGVPAAEAVAYVRAHYSPHAVETPWQRRYVRRTHALGKPRHP</sequence>
<dbReference type="InterPro" id="IPR000387">
    <property type="entry name" value="Tyr_Pase_dom"/>
</dbReference>
<accession>A0A8J3C4L3</accession>
<dbReference type="PROSITE" id="PS50056">
    <property type="entry name" value="TYR_PHOSPHATASE_2"/>
    <property type="match status" value="1"/>
</dbReference>
<dbReference type="InterPro" id="IPR029021">
    <property type="entry name" value="Prot-tyrosine_phosphatase-like"/>
</dbReference>
<comment type="caution">
    <text evidence="3">The sequence shown here is derived from an EMBL/GenBank/DDBJ whole genome shotgun (WGS) entry which is preliminary data.</text>
</comment>
<dbReference type="EMBL" id="BMMX01000032">
    <property type="protein sequence ID" value="GGL09635.1"/>
    <property type="molecule type" value="Genomic_DNA"/>
</dbReference>
<dbReference type="SUPFAM" id="SSF52799">
    <property type="entry name" value="(Phosphotyrosine protein) phosphatases II"/>
    <property type="match status" value="1"/>
</dbReference>
<evidence type="ECO:0000259" key="2">
    <source>
        <dbReference type="PROSITE" id="PS50056"/>
    </source>
</evidence>
<feature type="domain" description="Tyrosine specific protein phosphatases" evidence="2">
    <location>
        <begin position="66"/>
        <end position="121"/>
    </location>
</feature>
<dbReference type="Proteomes" id="UP000656042">
    <property type="component" value="Unassembled WGS sequence"/>
</dbReference>
<dbReference type="InterPro" id="IPR000242">
    <property type="entry name" value="PTP_cat"/>
</dbReference>
<dbReference type="RefSeq" id="WP_229716134.1">
    <property type="nucleotide sequence ID" value="NZ_BMMX01000032.1"/>
</dbReference>
<evidence type="ECO:0000313" key="3">
    <source>
        <dbReference type="EMBL" id="GGL09635.1"/>
    </source>
</evidence>
<evidence type="ECO:0000313" key="4">
    <source>
        <dbReference type="Proteomes" id="UP000656042"/>
    </source>
</evidence>
<proteinExistence type="predicted"/>
<keyword evidence="4" id="KW-1185">Reference proteome</keyword>
<reference evidence="3" key="1">
    <citation type="journal article" date="2014" name="Int. J. Syst. Evol. Microbiol.">
        <title>Complete genome sequence of Corynebacterium casei LMG S-19264T (=DSM 44701T), isolated from a smear-ripened cheese.</title>
        <authorList>
            <consortium name="US DOE Joint Genome Institute (JGI-PGF)"/>
            <person name="Walter F."/>
            <person name="Albersmeier A."/>
            <person name="Kalinowski J."/>
            <person name="Ruckert C."/>
        </authorList>
    </citation>
    <scope>NUCLEOTIDE SEQUENCE</scope>
    <source>
        <strain evidence="3">CGMCC 4.7299</strain>
    </source>
</reference>
<dbReference type="AlphaFoldDB" id="A0A8J3C4L3"/>
<reference evidence="3" key="2">
    <citation type="submission" date="2020-09" db="EMBL/GenBank/DDBJ databases">
        <authorList>
            <person name="Sun Q."/>
            <person name="Zhou Y."/>
        </authorList>
    </citation>
    <scope>NUCLEOTIDE SEQUENCE</scope>
    <source>
        <strain evidence="3">CGMCC 4.7299</strain>
    </source>
</reference>
<dbReference type="Pfam" id="PF00102">
    <property type="entry name" value="Y_phosphatase"/>
    <property type="match status" value="1"/>
</dbReference>
<organism evidence="3 4">
    <name type="scientific">Mangrovihabitans endophyticus</name>
    <dbReference type="NCBI Taxonomy" id="1751298"/>
    <lineage>
        <taxon>Bacteria</taxon>
        <taxon>Bacillati</taxon>
        <taxon>Actinomycetota</taxon>
        <taxon>Actinomycetes</taxon>
        <taxon>Micromonosporales</taxon>
        <taxon>Micromonosporaceae</taxon>
        <taxon>Mangrovihabitans</taxon>
    </lineage>
</organism>
<dbReference type="Gene3D" id="3.90.190.10">
    <property type="entry name" value="Protein tyrosine phosphatase superfamily"/>
    <property type="match status" value="1"/>
</dbReference>
<protein>
    <submittedName>
        <fullName evidence="3">Protein-tyrosine-phosphatase</fullName>
    </submittedName>
</protein>
<feature type="region of interest" description="Disordered" evidence="1">
    <location>
        <begin position="17"/>
        <end position="36"/>
    </location>
</feature>